<evidence type="ECO:0000313" key="2">
    <source>
        <dbReference type="EMBL" id="KAJ4465557.1"/>
    </source>
</evidence>
<gene>
    <name evidence="2" type="ORF">C8J55DRAFT_258024</name>
</gene>
<protein>
    <submittedName>
        <fullName evidence="2">Uncharacterized protein</fullName>
    </submittedName>
</protein>
<dbReference type="Proteomes" id="UP001150238">
    <property type="component" value="Unassembled WGS sequence"/>
</dbReference>
<evidence type="ECO:0000313" key="3">
    <source>
        <dbReference type="Proteomes" id="UP001150238"/>
    </source>
</evidence>
<accession>A0A9W8ZSX4</accession>
<feature type="region of interest" description="Disordered" evidence="1">
    <location>
        <begin position="140"/>
        <end position="161"/>
    </location>
</feature>
<comment type="caution">
    <text evidence="2">The sequence shown here is derived from an EMBL/GenBank/DDBJ whole genome shotgun (WGS) entry which is preliminary data.</text>
</comment>
<reference evidence="2" key="1">
    <citation type="submission" date="2022-08" db="EMBL/GenBank/DDBJ databases">
        <authorList>
            <consortium name="DOE Joint Genome Institute"/>
            <person name="Min B."/>
            <person name="Riley R."/>
            <person name="Sierra-Patev S."/>
            <person name="Naranjo-Ortiz M."/>
            <person name="Looney B."/>
            <person name="Konkel Z."/>
            <person name="Slot J.C."/>
            <person name="Sakamoto Y."/>
            <person name="Steenwyk J.L."/>
            <person name="Rokas A."/>
            <person name="Carro J."/>
            <person name="Camarero S."/>
            <person name="Ferreira P."/>
            <person name="Molpeceres G."/>
            <person name="Ruiz-Duenas F.J."/>
            <person name="Serrano A."/>
            <person name="Henrissat B."/>
            <person name="Drula E."/>
            <person name="Hughes K.W."/>
            <person name="Mata J.L."/>
            <person name="Ishikawa N.K."/>
            <person name="Vargas-Isla R."/>
            <person name="Ushijima S."/>
            <person name="Smith C.A."/>
            <person name="Ahrendt S."/>
            <person name="Andreopoulos W."/>
            <person name="He G."/>
            <person name="Labutti K."/>
            <person name="Lipzen A."/>
            <person name="Ng V."/>
            <person name="Sandor L."/>
            <person name="Barry K."/>
            <person name="Martinez A.T."/>
            <person name="Xiao Y."/>
            <person name="Gibbons J.G."/>
            <person name="Terashima K."/>
            <person name="Hibbett D.S."/>
            <person name="Grigoriev I.V."/>
        </authorList>
    </citation>
    <scope>NUCLEOTIDE SEQUENCE</scope>
    <source>
        <strain evidence="2">Sp2 HRB7682 ss15</strain>
    </source>
</reference>
<reference evidence="2" key="2">
    <citation type="journal article" date="2023" name="Proc. Natl. Acad. Sci. U.S.A.">
        <title>A global phylogenomic analysis of the shiitake genus Lentinula.</title>
        <authorList>
            <person name="Sierra-Patev S."/>
            <person name="Min B."/>
            <person name="Naranjo-Ortiz M."/>
            <person name="Looney B."/>
            <person name="Konkel Z."/>
            <person name="Slot J.C."/>
            <person name="Sakamoto Y."/>
            <person name="Steenwyk J.L."/>
            <person name="Rokas A."/>
            <person name="Carro J."/>
            <person name="Camarero S."/>
            <person name="Ferreira P."/>
            <person name="Molpeceres G."/>
            <person name="Ruiz-Duenas F.J."/>
            <person name="Serrano A."/>
            <person name="Henrissat B."/>
            <person name="Drula E."/>
            <person name="Hughes K.W."/>
            <person name="Mata J.L."/>
            <person name="Ishikawa N.K."/>
            <person name="Vargas-Isla R."/>
            <person name="Ushijima S."/>
            <person name="Smith C.A."/>
            <person name="Donoghue J."/>
            <person name="Ahrendt S."/>
            <person name="Andreopoulos W."/>
            <person name="He G."/>
            <person name="LaButti K."/>
            <person name="Lipzen A."/>
            <person name="Ng V."/>
            <person name="Riley R."/>
            <person name="Sandor L."/>
            <person name="Barry K."/>
            <person name="Martinez A.T."/>
            <person name="Xiao Y."/>
            <person name="Gibbons J.G."/>
            <person name="Terashima K."/>
            <person name="Grigoriev I.V."/>
            <person name="Hibbett D."/>
        </authorList>
    </citation>
    <scope>NUCLEOTIDE SEQUENCE</scope>
    <source>
        <strain evidence="2">Sp2 HRB7682 ss15</strain>
    </source>
</reference>
<evidence type="ECO:0000256" key="1">
    <source>
        <dbReference type="SAM" id="MobiDB-lite"/>
    </source>
</evidence>
<dbReference type="EMBL" id="JANVFS010000050">
    <property type="protein sequence ID" value="KAJ4465557.1"/>
    <property type="molecule type" value="Genomic_DNA"/>
</dbReference>
<sequence length="161" mass="18767">MEMRLAEVFHRDKNHLLSRHQNGVEITFQASSDSLKNTKTKYPLEAYIKQEHRKQEDDKEEIRRDIALVKNFPNLHEHYKEIADRLSAHLDEPPSFNINPSLSVQKDCYSMGLLRAITDLFSEPYDGRDPTIEKLRKAFEEGESPENLRAILRDSPEPGIH</sequence>
<name>A0A9W8ZSX4_9AGAR</name>
<dbReference type="AlphaFoldDB" id="A0A9W8ZSX4"/>
<proteinExistence type="predicted"/>
<feature type="compositionally biased region" description="Basic and acidic residues" evidence="1">
    <location>
        <begin position="151"/>
        <end position="161"/>
    </location>
</feature>
<organism evidence="2 3">
    <name type="scientific">Lentinula lateritia</name>
    <dbReference type="NCBI Taxonomy" id="40482"/>
    <lineage>
        <taxon>Eukaryota</taxon>
        <taxon>Fungi</taxon>
        <taxon>Dikarya</taxon>
        <taxon>Basidiomycota</taxon>
        <taxon>Agaricomycotina</taxon>
        <taxon>Agaricomycetes</taxon>
        <taxon>Agaricomycetidae</taxon>
        <taxon>Agaricales</taxon>
        <taxon>Marasmiineae</taxon>
        <taxon>Omphalotaceae</taxon>
        <taxon>Lentinula</taxon>
    </lineage>
</organism>